<dbReference type="GO" id="GO:0043165">
    <property type="term" value="P:Gram-negative-bacterium-type cell outer membrane assembly"/>
    <property type="evidence" value="ECO:0007669"/>
    <property type="project" value="UniProtKB-UniRule"/>
</dbReference>
<reference evidence="7 8" key="1">
    <citation type="submission" date="2017-08" db="EMBL/GenBank/DDBJ databases">
        <title>Infants hospitalized years apart are colonized by the same room-sourced microbial strains.</title>
        <authorList>
            <person name="Brooks B."/>
            <person name="Olm M.R."/>
            <person name="Firek B.A."/>
            <person name="Baker R."/>
            <person name="Thomas B.C."/>
            <person name="Morowitz M.J."/>
            <person name="Banfield J.F."/>
        </authorList>
    </citation>
    <scope>NUCLEOTIDE SEQUENCE [LARGE SCALE GENOMIC DNA]</scope>
    <source>
        <strain evidence="7">S2_005_003_R2_41</strain>
    </source>
</reference>
<evidence type="ECO:0000256" key="2">
    <source>
        <dbReference type="ARBA" id="ARBA00023136"/>
    </source>
</evidence>
<comment type="caution">
    <text evidence="7">The sequence shown here is derived from an EMBL/GenBank/DDBJ whole genome shotgun (WGS) entry which is preliminary data.</text>
</comment>
<evidence type="ECO:0000313" key="8">
    <source>
        <dbReference type="Proteomes" id="UP000249135"/>
    </source>
</evidence>
<evidence type="ECO:0000256" key="6">
    <source>
        <dbReference type="HAMAP-Rule" id="MF_01186"/>
    </source>
</evidence>
<dbReference type="Pfam" id="PF04390">
    <property type="entry name" value="LptE"/>
    <property type="match status" value="1"/>
</dbReference>
<comment type="function">
    <text evidence="6">Together with LptD, is involved in the assembly of lipopolysaccharide (LPS) at the surface of the outer membrane. Required for the proper assembly of LptD. Binds LPS and may serve as the LPS recognition site at the outer membrane.</text>
</comment>
<dbReference type="AlphaFoldDB" id="A0A2W5QAH7"/>
<dbReference type="GO" id="GO:0009279">
    <property type="term" value="C:cell outer membrane"/>
    <property type="evidence" value="ECO:0007669"/>
    <property type="project" value="UniProtKB-SubCell"/>
</dbReference>
<evidence type="ECO:0000256" key="1">
    <source>
        <dbReference type="ARBA" id="ARBA00022729"/>
    </source>
</evidence>
<comment type="subunit">
    <text evidence="6">Component of the lipopolysaccharide transport and assembly complex. Interacts with LptD.</text>
</comment>
<dbReference type="PANTHER" id="PTHR38098:SF1">
    <property type="entry name" value="LPS-ASSEMBLY LIPOPROTEIN LPTE"/>
    <property type="match status" value="1"/>
</dbReference>
<comment type="subcellular location">
    <subcellularLocation>
        <location evidence="6">Cell outer membrane</location>
        <topology evidence="6">Lipid-anchor</topology>
    </subcellularLocation>
</comment>
<dbReference type="HAMAP" id="MF_01186">
    <property type="entry name" value="LPS_assembly_LptE"/>
    <property type="match status" value="1"/>
</dbReference>
<dbReference type="GO" id="GO:1990351">
    <property type="term" value="C:transporter complex"/>
    <property type="evidence" value="ECO:0007669"/>
    <property type="project" value="TreeGrafter"/>
</dbReference>
<evidence type="ECO:0000256" key="5">
    <source>
        <dbReference type="ARBA" id="ARBA00023288"/>
    </source>
</evidence>
<dbReference type="GO" id="GO:0001530">
    <property type="term" value="F:lipopolysaccharide binding"/>
    <property type="evidence" value="ECO:0007669"/>
    <property type="project" value="TreeGrafter"/>
</dbReference>
<organism evidence="7 8">
    <name type="scientific">Variovorax paradoxus</name>
    <dbReference type="NCBI Taxonomy" id="34073"/>
    <lineage>
        <taxon>Bacteria</taxon>
        <taxon>Pseudomonadati</taxon>
        <taxon>Pseudomonadota</taxon>
        <taxon>Betaproteobacteria</taxon>
        <taxon>Burkholderiales</taxon>
        <taxon>Comamonadaceae</taxon>
        <taxon>Variovorax</taxon>
    </lineage>
</organism>
<keyword evidence="3 6" id="KW-0564">Palmitate</keyword>
<gene>
    <name evidence="6" type="primary">lptE</name>
    <name evidence="7" type="ORF">DI563_17165</name>
</gene>
<accession>A0A2W5QAH7</accession>
<dbReference type="Proteomes" id="UP000249135">
    <property type="component" value="Unassembled WGS sequence"/>
</dbReference>
<protein>
    <recommendedName>
        <fullName evidence="6">LPS-assembly lipoprotein LptE</fullName>
    </recommendedName>
</protein>
<evidence type="ECO:0000256" key="4">
    <source>
        <dbReference type="ARBA" id="ARBA00023237"/>
    </source>
</evidence>
<keyword evidence="4 6" id="KW-0998">Cell outer membrane</keyword>
<name>A0A2W5QAH7_VARPD</name>
<evidence type="ECO:0000256" key="3">
    <source>
        <dbReference type="ARBA" id="ARBA00023139"/>
    </source>
</evidence>
<dbReference type="InterPro" id="IPR007485">
    <property type="entry name" value="LPS_assembly_LptE"/>
</dbReference>
<keyword evidence="1 6" id="KW-0732">Signal</keyword>
<sequence>MASTPRLPRRALLLAAPALLLAGCGFELRRAPDYPFKTIAVTGGNPLAAQVRRDLKGQGLQVLDASAKPDDAQVVCEILAQDRGTAIAASTSGGTIRELTLTLSVRFRLRTAGGKELIAPVTVTQSRDISYNETSALAKENEQNLLYRDMTSDIGNQIVRRIGAVKTL</sequence>
<proteinExistence type="inferred from homology"/>
<dbReference type="PROSITE" id="PS51257">
    <property type="entry name" value="PROKAR_LIPOPROTEIN"/>
    <property type="match status" value="1"/>
</dbReference>
<comment type="similarity">
    <text evidence="6">Belongs to the LptE lipoprotein family.</text>
</comment>
<keyword evidence="2 6" id="KW-0472">Membrane</keyword>
<dbReference type="EMBL" id="QFPP01000236">
    <property type="protein sequence ID" value="PZQ71725.1"/>
    <property type="molecule type" value="Genomic_DNA"/>
</dbReference>
<dbReference type="PANTHER" id="PTHR38098">
    <property type="entry name" value="LPS-ASSEMBLY LIPOPROTEIN LPTE"/>
    <property type="match status" value="1"/>
</dbReference>
<dbReference type="Gene3D" id="3.30.160.150">
    <property type="entry name" value="Lipoprotein like domain"/>
    <property type="match status" value="1"/>
</dbReference>
<dbReference type="GO" id="GO:0015920">
    <property type="term" value="P:lipopolysaccharide transport"/>
    <property type="evidence" value="ECO:0007669"/>
    <property type="project" value="TreeGrafter"/>
</dbReference>
<keyword evidence="5 6" id="KW-0449">Lipoprotein</keyword>
<evidence type="ECO:0000313" key="7">
    <source>
        <dbReference type="EMBL" id="PZQ71725.1"/>
    </source>
</evidence>